<dbReference type="EMBL" id="ML210195">
    <property type="protein sequence ID" value="TFK24762.1"/>
    <property type="molecule type" value="Genomic_DNA"/>
</dbReference>
<protein>
    <recommendedName>
        <fullName evidence="4">Secreted protein</fullName>
    </recommendedName>
</protein>
<feature type="chain" id="PRO_5022668984" description="Secreted protein" evidence="1">
    <location>
        <begin position="18"/>
        <end position="141"/>
    </location>
</feature>
<keyword evidence="3" id="KW-1185">Reference proteome</keyword>
<organism evidence="2 3">
    <name type="scientific">Coprinopsis marcescibilis</name>
    <name type="common">Agaric fungus</name>
    <name type="synonym">Psathyrella marcescibilis</name>
    <dbReference type="NCBI Taxonomy" id="230819"/>
    <lineage>
        <taxon>Eukaryota</taxon>
        <taxon>Fungi</taxon>
        <taxon>Dikarya</taxon>
        <taxon>Basidiomycota</taxon>
        <taxon>Agaricomycotina</taxon>
        <taxon>Agaricomycetes</taxon>
        <taxon>Agaricomycetidae</taxon>
        <taxon>Agaricales</taxon>
        <taxon>Agaricineae</taxon>
        <taxon>Psathyrellaceae</taxon>
        <taxon>Coprinopsis</taxon>
    </lineage>
</organism>
<dbReference type="AlphaFoldDB" id="A0A5C3KWE8"/>
<evidence type="ECO:0000256" key="1">
    <source>
        <dbReference type="SAM" id="SignalP"/>
    </source>
</evidence>
<accession>A0A5C3KWE8</accession>
<gene>
    <name evidence="2" type="ORF">FA15DRAFT_404447</name>
</gene>
<dbReference type="Proteomes" id="UP000307440">
    <property type="component" value="Unassembled WGS sequence"/>
</dbReference>
<sequence>MPLLIWGLNWLAGPVFSKFVLREGCAEGSSTRCRGIRRSGAPRSLMRILELRSAPACSALRTYHIQESYNRLTSAALVFTTFWNPPLAPPNGAARDQTNRQSCFTWLDCSLCETCFGFTLTFSANNTISPYVVKGLHARHQ</sequence>
<evidence type="ECO:0000313" key="2">
    <source>
        <dbReference type="EMBL" id="TFK24762.1"/>
    </source>
</evidence>
<proteinExistence type="predicted"/>
<evidence type="ECO:0000313" key="3">
    <source>
        <dbReference type="Proteomes" id="UP000307440"/>
    </source>
</evidence>
<feature type="signal peptide" evidence="1">
    <location>
        <begin position="1"/>
        <end position="17"/>
    </location>
</feature>
<keyword evidence="1" id="KW-0732">Signal</keyword>
<evidence type="ECO:0008006" key="4">
    <source>
        <dbReference type="Google" id="ProtNLM"/>
    </source>
</evidence>
<reference evidence="2 3" key="1">
    <citation type="journal article" date="2019" name="Nat. Ecol. Evol.">
        <title>Megaphylogeny resolves global patterns of mushroom evolution.</title>
        <authorList>
            <person name="Varga T."/>
            <person name="Krizsan K."/>
            <person name="Foldi C."/>
            <person name="Dima B."/>
            <person name="Sanchez-Garcia M."/>
            <person name="Sanchez-Ramirez S."/>
            <person name="Szollosi G.J."/>
            <person name="Szarkandi J.G."/>
            <person name="Papp V."/>
            <person name="Albert L."/>
            <person name="Andreopoulos W."/>
            <person name="Angelini C."/>
            <person name="Antonin V."/>
            <person name="Barry K.W."/>
            <person name="Bougher N.L."/>
            <person name="Buchanan P."/>
            <person name="Buyck B."/>
            <person name="Bense V."/>
            <person name="Catcheside P."/>
            <person name="Chovatia M."/>
            <person name="Cooper J."/>
            <person name="Damon W."/>
            <person name="Desjardin D."/>
            <person name="Finy P."/>
            <person name="Geml J."/>
            <person name="Haridas S."/>
            <person name="Hughes K."/>
            <person name="Justo A."/>
            <person name="Karasinski D."/>
            <person name="Kautmanova I."/>
            <person name="Kiss B."/>
            <person name="Kocsube S."/>
            <person name="Kotiranta H."/>
            <person name="LaButti K.M."/>
            <person name="Lechner B.E."/>
            <person name="Liimatainen K."/>
            <person name="Lipzen A."/>
            <person name="Lukacs Z."/>
            <person name="Mihaltcheva S."/>
            <person name="Morgado L.N."/>
            <person name="Niskanen T."/>
            <person name="Noordeloos M.E."/>
            <person name="Ohm R.A."/>
            <person name="Ortiz-Santana B."/>
            <person name="Ovrebo C."/>
            <person name="Racz N."/>
            <person name="Riley R."/>
            <person name="Savchenko A."/>
            <person name="Shiryaev A."/>
            <person name="Soop K."/>
            <person name="Spirin V."/>
            <person name="Szebenyi C."/>
            <person name="Tomsovsky M."/>
            <person name="Tulloss R.E."/>
            <person name="Uehling J."/>
            <person name="Grigoriev I.V."/>
            <person name="Vagvolgyi C."/>
            <person name="Papp T."/>
            <person name="Martin F.M."/>
            <person name="Miettinen O."/>
            <person name="Hibbett D.S."/>
            <person name="Nagy L.G."/>
        </authorList>
    </citation>
    <scope>NUCLEOTIDE SEQUENCE [LARGE SCALE GENOMIC DNA]</scope>
    <source>
        <strain evidence="2 3">CBS 121175</strain>
    </source>
</reference>
<name>A0A5C3KWE8_COPMA</name>